<proteinExistence type="predicted"/>
<keyword evidence="5" id="KW-0479">Metal-binding</keyword>
<dbReference type="InterPro" id="IPR007197">
    <property type="entry name" value="rSAM"/>
</dbReference>
<dbReference type="OrthoDB" id="9801424at2"/>
<dbReference type="PANTHER" id="PTHR43409">
    <property type="entry name" value="ANAEROBIC MAGNESIUM-PROTOPORPHYRIN IX MONOMETHYL ESTER CYCLASE-RELATED"/>
    <property type="match status" value="1"/>
</dbReference>
<evidence type="ECO:0000256" key="3">
    <source>
        <dbReference type="ARBA" id="ARBA00022679"/>
    </source>
</evidence>
<keyword evidence="3" id="KW-0808">Transferase</keyword>
<dbReference type="GO" id="GO:0046872">
    <property type="term" value="F:metal ion binding"/>
    <property type="evidence" value="ECO:0007669"/>
    <property type="project" value="UniProtKB-KW"/>
</dbReference>
<keyword evidence="7" id="KW-0411">Iron-sulfur</keyword>
<evidence type="ECO:0000313" key="10">
    <source>
        <dbReference type="EMBL" id="RVU39612.1"/>
    </source>
</evidence>
<evidence type="ECO:0000256" key="1">
    <source>
        <dbReference type="ARBA" id="ARBA00001966"/>
    </source>
</evidence>
<evidence type="ECO:0000256" key="6">
    <source>
        <dbReference type="ARBA" id="ARBA00023004"/>
    </source>
</evidence>
<evidence type="ECO:0000256" key="7">
    <source>
        <dbReference type="ARBA" id="ARBA00023014"/>
    </source>
</evidence>
<comment type="cofactor">
    <cofactor evidence="1">
        <name>[4Fe-4S] cluster</name>
        <dbReference type="ChEBI" id="CHEBI:49883"/>
    </cofactor>
</comment>
<organism evidence="10 11">
    <name type="scientific">Hwanghaeella grinnelliae</name>
    <dbReference type="NCBI Taxonomy" id="2500179"/>
    <lineage>
        <taxon>Bacteria</taxon>
        <taxon>Pseudomonadati</taxon>
        <taxon>Pseudomonadota</taxon>
        <taxon>Alphaproteobacteria</taxon>
        <taxon>Rhodospirillales</taxon>
        <taxon>Rhodospirillaceae</taxon>
        <taxon>Hwanghaeella</taxon>
    </lineage>
</organism>
<dbReference type="SMART" id="SM00729">
    <property type="entry name" value="Elp3"/>
    <property type="match status" value="1"/>
</dbReference>
<evidence type="ECO:0000256" key="5">
    <source>
        <dbReference type="ARBA" id="ARBA00022723"/>
    </source>
</evidence>
<dbReference type="InterPro" id="IPR058240">
    <property type="entry name" value="rSAM_sf"/>
</dbReference>
<dbReference type="CDD" id="cd01335">
    <property type="entry name" value="Radical_SAM"/>
    <property type="match status" value="1"/>
</dbReference>
<dbReference type="RefSeq" id="WP_127764983.1">
    <property type="nucleotide sequence ID" value="NZ_SADE01000001.1"/>
</dbReference>
<dbReference type="SFLD" id="SFLDS00029">
    <property type="entry name" value="Radical_SAM"/>
    <property type="match status" value="1"/>
</dbReference>
<dbReference type="PROSITE" id="PS51332">
    <property type="entry name" value="B12_BINDING"/>
    <property type="match status" value="1"/>
</dbReference>
<dbReference type="InterPro" id="IPR051198">
    <property type="entry name" value="BchE-like"/>
</dbReference>
<keyword evidence="6" id="KW-0408">Iron</keyword>
<dbReference type="SUPFAM" id="SSF102114">
    <property type="entry name" value="Radical SAM enzymes"/>
    <property type="match status" value="1"/>
</dbReference>
<accession>A0A437QYN2</accession>
<name>A0A437QYN2_9PROT</name>
<evidence type="ECO:0000256" key="4">
    <source>
        <dbReference type="ARBA" id="ARBA00022691"/>
    </source>
</evidence>
<dbReference type="SFLD" id="SFLDG01123">
    <property type="entry name" value="methyltransferase_(Class_B)"/>
    <property type="match status" value="1"/>
</dbReference>
<dbReference type="InterPro" id="IPR023404">
    <property type="entry name" value="rSAM_horseshoe"/>
</dbReference>
<dbReference type="AlphaFoldDB" id="A0A437QYN2"/>
<evidence type="ECO:0000256" key="2">
    <source>
        <dbReference type="ARBA" id="ARBA00022603"/>
    </source>
</evidence>
<keyword evidence="2" id="KW-0489">Methyltransferase</keyword>
<dbReference type="Proteomes" id="UP000287447">
    <property type="component" value="Unassembled WGS sequence"/>
</dbReference>
<keyword evidence="11" id="KW-1185">Reference proteome</keyword>
<keyword evidence="4" id="KW-0949">S-adenosyl-L-methionine</keyword>
<dbReference type="InterPro" id="IPR006158">
    <property type="entry name" value="Cobalamin-bd"/>
</dbReference>
<reference evidence="11" key="1">
    <citation type="submission" date="2019-01" db="EMBL/GenBank/DDBJ databases">
        <title>Gri0909 isolated from a small marine red alga.</title>
        <authorList>
            <person name="Kim J."/>
            <person name="Jeong S.E."/>
            <person name="Jeon C.O."/>
        </authorList>
    </citation>
    <scope>NUCLEOTIDE SEQUENCE [LARGE SCALE GENOMIC DNA]</scope>
    <source>
        <strain evidence="11">Gri0909</strain>
    </source>
</reference>
<dbReference type="GO" id="GO:0031419">
    <property type="term" value="F:cobalamin binding"/>
    <property type="evidence" value="ECO:0007669"/>
    <property type="project" value="InterPro"/>
</dbReference>
<dbReference type="InterPro" id="IPR006638">
    <property type="entry name" value="Elp3/MiaA/NifB-like_rSAM"/>
</dbReference>
<sequence>MEMTAKNILKLSDGISEFEAEGKRVFFSPYRLFNLIDRETEAFSRLCEELAGFLRSQERLYVYARTTFFRDLQQDSPALASLDVEFIDESGLAALADDHPTGLPTIFIAEIDARDYFDMQLGIKKLFRAQPTVLDFSCLTTICPEQIPYYCWGNSSLSVYPLEVPKVEIQPGLDLLLLDCPARNLSLMPNGLAYVHNALKKTTANFQTLDLDIITYHNYHIHRIHNLCDSVVLPSGLEMPEDPWQAAHYDIWFMSEVIDYFGPVINEVADKIVAARPKILAMSIQACNETFSRRLINIVRARSPETIILLGGYSCYNADIGLRAFPEADYMCVGEADLSIGPLVESLIRDEHVANMPGVISRNDDTKIPFIPAPMQHNLDELDFPKYEWIGTDIYVNFNGYRLTPVIASRGCRWARCTFCAERFYWRIRSPKNFVDELEWLASKGCHLFMFNESDLNGHPEMLLAICDEIIRRGLKVLLTGQLRIHKKCTRAYFDKLKKAGFVALRFGVDAFSANALRLQKKGYTTETISNVLRDCHEAGIASEINWVIGVPGETEEDIDEGIDLILQNKKYINRLANINPLILSNGSVYWLEPEEHNIKFRLPQEELYKRYFRAIPAHLWYSEEPYIDANVRKRWFEKILLRLHESDFTIGDWAKRVIEDVVENKDVHRVAIPQPETEHNEHVLPNPVLRENYKGFDIYELSDTFYAVPENIEDVSFLMTGVMKPGVITDLTEQAVKSIIDESLDWANSRSMYRKRISEDTKGKPELRLSPFMKDAAFFEYDGFFYAVSLADTDAKASADTVRSCKVVEYKVANWFGRLITRTDNYKIIGSDSDFYAVPLSVHRMEAHMVNDLKRYGIRSFAHLEDAVRFAKDMAAQAPQNEGKTTNAHADENDGNMQEAFGPAFGNFFEQPKLLEEVDSYLVIGYEGFVYGLPKQYGDVDLTQVDVMTWPGVLRDVSNDAVIEQILEKRQTEMVYGRAQVRV</sequence>
<comment type="caution">
    <text evidence="10">The sequence shown here is derived from an EMBL/GenBank/DDBJ whole genome shotgun (WGS) entry which is preliminary data.</text>
</comment>
<dbReference type="Gene3D" id="3.80.30.20">
    <property type="entry name" value="tm_1862 like domain"/>
    <property type="match status" value="1"/>
</dbReference>
<gene>
    <name evidence="10" type="ORF">EOI86_10410</name>
</gene>
<evidence type="ECO:0000259" key="8">
    <source>
        <dbReference type="PROSITE" id="PS51332"/>
    </source>
</evidence>
<evidence type="ECO:0000313" key="11">
    <source>
        <dbReference type="Proteomes" id="UP000287447"/>
    </source>
</evidence>
<evidence type="ECO:0000259" key="9">
    <source>
        <dbReference type="PROSITE" id="PS51918"/>
    </source>
</evidence>
<dbReference type="InterPro" id="IPR034466">
    <property type="entry name" value="Methyltransferase_Class_B"/>
</dbReference>
<dbReference type="GO" id="GO:0003824">
    <property type="term" value="F:catalytic activity"/>
    <property type="evidence" value="ECO:0007669"/>
    <property type="project" value="InterPro"/>
</dbReference>
<dbReference type="GO" id="GO:0051539">
    <property type="term" value="F:4 iron, 4 sulfur cluster binding"/>
    <property type="evidence" value="ECO:0007669"/>
    <property type="project" value="UniProtKB-KW"/>
</dbReference>
<dbReference type="PANTHER" id="PTHR43409:SF7">
    <property type="entry name" value="BLL1977 PROTEIN"/>
    <property type="match status" value="1"/>
</dbReference>
<dbReference type="Pfam" id="PF04055">
    <property type="entry name" value="Radical_SAM"/>
    <property type="match status" value="1"/>
</dbReference>
<protein>
    <submittedName>
        <fullName evidence="10">Radical SAM protein</fullName>
    </submittedName>
</protein>
<dbReference type="EMBL" id="SADE01000001">
    <property type="protein sequence ID" value="RVU39612.1"/>
    <property type="molecule type" value="Genomic_DNA"/>
</dbReference>
<dbReference type="PROSITE" id="PS51918">
    <property type="entry name" value="RADICAL_SAM"/>
    <property type="match status" value="1"/>
</dbReference>
<feature type="domain" description="B12-binding" evidence="8">
    <location>
        <begin position="218"/>
        <end position="354"/>
    </location>
</feature>
<dbReference type="SFLD" id="SFLDG01082">
    <property type="entry name" value="B12-binding_domain_containing"/>
    <property type="match status" value="1"/>
</dbReference>
<feature type="domain" description="Radical SAM core" evidence="9">
    <location>
        <begin position="398"/>
        <end position="623"/>
    </location>
</feature>